<accession>A0A8S2XVK9</accession>
<gene>
    <name evidence="6" type="ORF">BYL167_LOCUS36831</name>
</gene>
<evidence type="ECO:0000256" key="2">
    <source>
        <dbReference type="ARBA" id="ARBA00023136"/>
    </source>
</evidence>
<protein>
    <recommendedName>
        <fullName evidence="3">Protein RIC1 homolog</fullName>
    </recommendedName>
</protein>
<dbReference type="InterPro" id="IPR040096">
    <property type="entry name" value="Ric1"/>
</dbReference>
<dbReference type="EMBL" id="CAJOBH010081467">
    <property type="protein sequence ID" value="CAF4519182.1"/>
    <property type="molecule type" value="Genomic_DNA"/>
</dbReference>
<dbReference type="PANTHER" id="PTHR22746:SF10">
    <property type="entry name" value="GUANINE NUCLEOTIDE EXCHANGE FACTOR SUBUNIT RIC1"/>
    <property type="match status" value="1"/>
</dbReference>
<keyword evidence="2" id="KW-0472">Membrane</keyword>
<comment type="caution">
    <text evidence="6">The sequence shown here is derived from an EMBL/GenBank/DDBJ whole genome shotgun (WGS) entry which is preliminary data.</text>
</comment>
<evidence type="ECO:0000259" key="5">
    <source>
        <dbReference type="Pfam" id="PF07064"/>
    </source>
</evidence>
<comment type="subcellular location">
    <subcellularLocation>
        <location evidence="1">Membrane</location>
    </subcellularLocation>
</comment>
<feature type="compositionally biased region" description="Low complexity" evidence="4">
    <location>
        <begin position="442"/>
        <end position="467"/>
    </location>
</feature>
<feature type="compositionally biased region" description="Low complexity" evidence="4">
    <location>
        <begin position="488"/>
        <end position="512"/>
    </location>
</feature>
<evidence type="ECO:0000256" key="3">
    <source>
        <dbReference type="ARBA" id="ARBA00029879"/>
    </source>
</evidence>
<feature type="domain" description="RIC1 C-terminal alpha solenoid region" evidence="5">
    <location>
        <begin position="191"/>
        <end position="359"/>
    </location>
</feature>
<evidence type="ECO:0000313" key="6">
    <source>
        <dbReference type="EMBL" id="CAF4519182.1"/>
    </source>
</evidence>
<feature type="non-terminal residue" evidence="6">
    <location>
        <position position="556"/>
    </location>
</feature>
<evidence type="ECO:0000256" key="4">
    <source>
        <dbReference type="SAM" id="MobiDB-lite"/>
    </source>
</evidence>
<feature type="non-terminal residue" evidence="6">
    <location>
        <position position="1"/>
    </location>
</feature>
<evidence type="ECO:0000256" key="1">
    <source>
        <dbReference type="ARBA" id="ARBA00004370"/>
    </source>
</evidence>
<feature type="region of interest" description="Disordered" evidence="4">
    <location>
        <begin position="439"/>
        <end position="512"/>
    </location>
</feature>
<dbReference type="PANTHER" id="PTHR22746">
    <property type="entry name" value="RAB6A-GEF COMPLEX PARTNER PROTEIN 1"/>
    <property type="match status" value="1"/>
</dbReference>
<dbReference type="GO" id="GO:0034066">
    <property type="term" value="C:Ric1-Rgp1 guanyl-nucleotide exchange factor complex"/>
    <property type="evidence" value="ECO:0007669"/>
    <property type="project" value="InterPro"/>
</dbReference>
<dbReference type="GO" id="GO:0005829">
    <property type="term" value="C:cytosol"/>
    <property type="evidence" value="ECO:0007669"/>
    <property type="project" value="TreeGrafter"/>
</dbReference>
<reference evidence="6" key="1">
    <citation type="submission" date="2021-02" db="EMBL/GenBank/DDBJ databases">
        <authorList>
            <person name="Nowell W R."/>
        </authorList>
    </citation>
    <scope>NUCLEOTIDE SEQUENCE</scope>
</reference>
<organism evidence="6 7">
    <name type="scientific">Rotaria magnacalcarata</name>
    <dbReference type="NCBI Taxonomy" id="392030"/>
    <lineage>
        <taxon>Eukaryota</taxon>
        <taxon>Metazoa</taxon>
        <taxon>Spiralia</taxon>
        <taxon>Gnathifera</taxon>
        <taxon>Rotifera</taxon>
        <taxon>Eurotatoria</taxon>
        <taxon>Bdelloidea</taxon>
        <taxon>Philodinida</taxon>
        <taxon>Philodinidae</taxon>
        <taxon>Rotaria</taxon>
    </lineage>
</organism>
<dbReference type="Proteomes" id="UP000681967">
    <property type="component" value="Unassembled WGS sequence"/>
</dbReference>
<dbReference type="AlphaFoldDB" id="A0A8S2XVK9"/>
<proteinExistence type="predicted"/>
<dbReference type="GO" id="GO:0000139">
    <property type="term" value="C:Golgi membrane"/>
    <property type="evidence" value="ECO:0007669"/>
    <property type="project" value="TreeGrafter"/>
</dbReference>
<name>A0A8S2XVK9_9BILA</name>
<evidence type="ECO:0000313" key="7">
    <source>
        <dbReference type="Proteomes" id="UP000681967"/>
    </source>
</evidence>
<dbReference type="GO" id="GO:0042147">
    <property type="term" value="P:retrograde transport, endosome to Golgi"/>
    <property type="evidence" value="ECO:0007669"/>
    <property type="project" value="TreeGrafter"/>
</dbReference>
<sequence>MVKLHEISVEPYVPHAVFVPFIGLTSLRTDSGLPQSHASSLNDNPPQSILINVCGRLLLLQQERGGSSLVLQKPAKKNSLQSVTFLPPVMIAAWVECIWTISHQNSTNPYLSNALWLCCGLHGMKVWLPLYRKVDEPIFQSHRIMLTFGLTIYPLAVVVEEAVILGAMAEFEHFNSKTFCSITKTTQVFLNHVFQELIRKNLDFDALQIAQTCKSIPHFSHVLELLLHKVLEEEATSTQPIPDPLLPRVTDFIKLFPQFLRIVSHCARKTEVALWPCLFSTSIIGDPKKLFQQCLTINNLETAASYLIIIQNLEKSEISQQFAQVLLEHALDHDKWELATDILRFIHSIDPQDLNSDEYIRTINTRFPPTTASNRVSNTLTQKSPLSPHRDTLKFTYVTNIRQRTSSVASTITNTSTITTIPEAPPLPTSLNTIKAKASWPATSNNNNSSSVSASNSPTDSSNNATNETRRRKASSSDNKTARRESDVQQQQQQQSFDSSDGSQPQSPTVPSSVHFIQRTLNQHALKVISKGRLRHLGYMAANIADFDLLYWLKSF</sequence>
<dbReference type="Pfam" id="PF07064">
    <property type="entry name" value="RIC1"/>
    <property type="match status" value="1"/>
</dbReference>
<dbReference type="InterPro" id="IPR009771">
    <property type="entry name" value="RIC1_C"/>
</dbReference>
<dbReference type="GO" id="GO:0006886">
    <property type="term" value="P:intracellular protein transport"/>
    <property type="evidence" value="ECO:0007669"/>
    <property type="project" value="InterPro"/>
</dbReference>